<reference evidence="1" key="1">
    <citation type="submission" date="2016-09" db="EMBL/GenBank/DDBJ databases">
        <authorList>
            <person name="Capua I."/>
            <person name="De Benedictis P."/>
            <person name="Joannis T."/>
            <person name="Lombin L.H."/>
            <person name="Cattoli G."/>
        </authorList>
    </citation>
    <scope>NUCLEOTIDE SEQUENCE</scope>
    <source>
        <strain evidence="1">B9</strain>
    </source>
</reference>
<name>A0A1K0IJH5_CUPNE</name>
<proteinExistence type="predicted"/>
<sequence length="59" mass="6496">MGIARPTPSSQKKILGENPQRISILKSYTCMRSGSFGILFFYASKFGHELVVKACESAI</sequence>
<gene>
    <name evidence="1" type="ORF">CNECB9_3880008</name>
</gene>
<dbReference type="EMBL" id="FMSH01000321">
    <property type="protein sequence ID" value="SCU79024.1"/>
    <property type="molecule type" value="Genomic_DNA"/>
</dbReference>
<organism evidence="1">
    <name type="scientific">Cupriavidus necator</name>
    <name type="common">Alcaligenes eutrophus</name>
    <name type="synonym">Ralstonia eutropha</name>
    <dbReference type="NCBI Taxonomy" id="106590"/>
    <lineage>
        <taxon>Bacteria</taxon>
        <taxon>Pseudomonadati</taxon>
        <taxon>Pseudomonadota</taxon>
        <taxon>Betaproteobacteria</taxon>
        <taxon>Burkholderiales</taxon>
        <taxon>Burkholderiaceae</taxon>
        <taxon>Cupriavidus</taxon>
    </lineage>
</organism>
<accession>A0A1K0IJH5</accession>
<evidence type="ECO:0000313" key="1">
    <source>
        <dbReference type="EMBL" id="SCU79024.1"/>
    </source>
</evidence>
<protein>
    <submittedName>
        <fullName evidence="1">Uncharacterized protein</fullName>
    </submittedName>
</protein>
<dbReference type="AlphaFoldDB" id="A0A1K0IJH5"/>